<protein>
    <submittedName>
        <fullName evidence="2">Uncharacterized protein</fullName>
    </submittedName>
</protein>
<keyword evidence="3" id="KW-1185">Reference proteome</keyword>
<organism evidence="2 3">
    <name type="scientific">Flavobacterium rhizophilum</name>
    <dbReference type="NCBI Taxonomy" id="3163296"/>
    <lineage>
        <taxon>Bacteria</taxon>
        <taxon>Pseudomonadati</taxon>
        <taxon>Bacteroidota</taxon>
        <taxon>Flavobacteriia</taxon>
        <taxon>Flavobacteriales</taxon>
        <taxon>Flavobacteriaceae</taxon>
        <taxon>Flavobacterium</taxon>
    </lineage>
</organism>
<comment type="caution">
    <text evidence="2">The sequence shown here is derived from an EMBL/GenBank/DDBJ whole genome shotgun (WGS) entry which is preliminary data.</text>
</comment>
<name>A0ABW8YIZ1_9FLAO</name>
<feature type="transmembrane region" description="Helical" evidence="1">
    <location>
        <begin position="12"/>
        <end position="28"/>
    </location>
</feature>
<proteinExistence type="predicted"/>
<keyword evidence="1" id="KW-0472">Membrane</keyword>
<dbReference type="EMBL" id="JBELQB010000016">
    <property type="protein sequence ID" value="MFL9839190.1"/>
    <property type="molecule type" value="Genomic_DNA"/>
</dbReference>
<keyword evidence="1" id="KW-0812">Transmembrane</keyword>
<evidence type="ECO:0000256" key="1">
    <source>
        <dbReference type="SAM" id="Phobius"/>
    </source>
</evidence>
<dbReference type="Proteomes" id="UP001629059">
    <property type="component" value="Unassembled WGS sequence"/>
</dbReference>
<evidence type="ECO:0000313" key="2">
    <source>
        <dbReference type="EMBL" id="MFL9839190.1"/>
    </source>
</evidence>
<keyword evidence="1" id="KW-1133">Transmembrane helix</keyword>
<sequence>MTTLIHMSVKDYIVLTMIIACLLVYVLMKRADRRYSLLQKILKSEYEDRLIEEGVKITVPFDRCKISTKKSYSTKPASSGYRAQALNSLLDSRNAEVTTQHTSSTIEIKLKINGSTKTLKSGSLPIDKETLLIKLYIKKEIDVYYDVNTRDYLIDLHFLD</sequence>
<dbReference type="RefSeq" id="WP_408076137.1">
    <property type="nucleotide sequence ID" value="NZ_JBELQB010000016.1"/>
</dbReference>
<gene>
    <name evidence="2" type="ORF">ABS768_16915</name>
</gene>
<reference evidence="2 3" key="1">
    <citation type="submission" date="2024-06" db="EMBL/GenBank/DDBJ databases">
        <authorList>
            <person name="Kaempfer P."/>
            <person name="Viver T."/>
        </authorList>
    </citation>
    <scope>NUCLEOTIDE SEQUENCE [LARGE SCALE GENOMIC DNA]</scope>
    <source>
        <strain evidence="2 3">ST-75</strain>
    </source>
</reference>
<evidence type="ECO:0000313" key="3">
    <source>
        <dbReference type="Proteomes" id="UP001629059"/>
    </source>
</evidence>
<accession>A0ABW8YIZ1</accession>